<dbReference type="Pfam" id="PF26002">
    <property type="entry name" value="Beta-barrel_AprE"/>
    <property type="match status" value="1"/>
</dbReference>
<keyword evidence="1" id="KW-0472">Membrane</keyword>
<proteinExistence type="predicted"/>
<keyword evidence="1" id="KW-0812">Transmembrane</keyword>
<dbReference type="Gene3D" id="2.40.30.170">
    <property type="match status" value="1"/>
</dbReference>
<evidence type="ECO:0000313" key="4">
    <source>
        <dbReference type="Proteomes" id="UP000017800"/>
    </source>
</evidence>
<dbReference type="Gene3D" id="2.40.50.100">
    <property type="match status" value="1"/>
</dbReference>
<dbReference type="PANTHER" id="PTHR30386">
    <property type="entry name" value="MEMBRANE FUSION SUBUNIT OF EMRAB-TOLC MULTIDRUG EFFLUX PUMP"/>
    <property type="match status" value="1"/>
</dbReference>
<evidence type="ECO:0000313" key="3">
    <source>
        <dbReference type="EMBL" id="GAD89928.1"/>
    </source>
</evidence>
<dbReference type="PANTHER" id="PTHR30386:SF28">
    <property type="entry name" value="EXPORTED PROTEIN"/>
    <property type="match status" value="1"/>
</dbReference>
<protein>
    <recommendedName>
        <fullName evidence="2">AprE-like beta-barrel domain-containing protein</fullName>
    </recommendedName>
</protein>
<dbReference type="Proteomes" id="UP000017800">
    <property type="component" value="Unassembled WGS sequence"/>
</dbReference>
<dbReference type="EMBL" id="BAUJ01000030">
    <property type="protein sequence ID" value="GAD89928.1"/>
    <property type="molecule type" value="Genomic_DNA"/>
</dbReference>
<reference evidence="3 4" key="2">
    <citation type="submission" date="2013-11" db="EMBL/GenBank/DDBJ databases">
        <title>Whole genome shotgun sequence of Vibrio halioticoli NBRC 102217.</title>
        <authorList>
            <person name="Isaki S."/>
            <person name="Kimura A."/>
            <person name="Ohji S."/>
            <person name="Hosoyama A."/>
            <person name="Fujita N."/>
            <person name="Hashimoto M."/>
            <person name="Hosoyama Y."/>
            <person name="Yamazoe A."/>
        </authorList>
    </citation>
    <scope>NUCLEOTIDE SEQUENCE [LARGE SCALE GENOMIC DNA]</scope>
    <source>
        <strain evidence="3 4">NBRC 102217</strain>
    </source>
</reference>
<dbReference type="PRINTS" id="PR01490">
    <property type="entry name" value="RTXTOXIND"/>
</dbReference>
<gene>
    <name evidence="3" type="ORF">VHA01S_030_00030</name>
</gene>
<dbReference type="AlphaFoldDB" id="V5FE53"/>
<sequence>MIGKIKSMQRNKGLYRAEYFKEKSTNNSGDILIVSSFNQNIFLFFSVLILIFIVSFVALGEYTKRDTLTGIVSPIGGMVKVKSNDFGYINKIFVKEGDKVNNLTPLYKIKTERFDSSGIGTKERILASIEKQHQLLVERKSQESHKATLEHEAVTEDIERLDIEIGILKNVLELSKQELKLANNLLRKQKKLLDKNYLSEVEYQKQQLDFLSKQSNVESHNLSLQRLVRERRNLITTRKNFDINLKITLKNLDSQLEVITQNKVEFLSHGDSQVRSPTKGIVTSILIEKGHSVSEGQILLIIVPESNDTFVELYASSRNIGFMKVGQKVRLRFDAFPYEKFGTKIGVIDSISKSAVAPDMIDNQRLIKNHMVEGLYQIRVKLSKPTITVYGREEPLISGMMVTADVELDTRKIYEWILEPLYTIKGKI</sequence>
<feature type="domain" description="AprE-like beta-barrel" evidence="2">
    <location>
        <begin position="311"/>
        <end position="407"/>
    </location>
</feature>
<keyword evidence="4" id="KW-1185">Reference proteome</keyword>
<feature type="transmembrane region" description="Helical" evidence="1">
    <location>
        <begin position="41"/>
        <end position="59"/>
    </location>
</feature>
<dbReference type="InterPro" id="IPR050739">
    <property type="entry name" value="MFP"/>
</dbReference>
<dbReference type="InterPro" id="IPR058982">
    <property type="entry name" value="Beta-barrel_AprE"/>
</dbReference>
<organism evidence="3 4">
    <name type="scientific">Vibrio halioticoli NBRC 102217</name>
    <dbReference type="NCBI Taxonomy" id="1219072"/>
    <lineage>
        <taxon>Bacteria</taxon>
        <taxon>Pseudomonadati</taxon>
        <taxon>Pseudomonadota</taxon>
        <taxon>Gammaproteobacteria</taxon>
        <taxon>Vibrionales</taxon>
        <taxon>Vibrionaceae</taxon>
        <taxon>Vibrio</taxon>
    </lineage>
</organism>
<keyword evidence="1" id="KW-1133">Transmembrane helix</keyword>
<evidence type="ECO:0000259" key="2">
    <source>
        <dbReference type="Pfam" id="PF26002"/>
    </source>
</evidence>
<name>V5FE53_9VIBR</name>
<reference evidence="3 4" key="1">
    <citation type="submission" date="2013-10" db="EMBL/GenBank/DDBJ databases">
        <authorList>
            <person name="Ichikawa N."/>
            <person name="Kimura A."/>
            <person name="Ohji S."/>
            <person name="Hosoyama A."/>
            <person name="Fujita N."/>
        </authorList>
    </citation>
    <scope>NUCLEOTIDE SEQUENCE [LARGE SCALE GENOMIC DNA]</scope>
    <source>
        <strain evidence="3 4">NBRC 102217</strain>
    </source>
</reference>
<evidence type="ECO:0000256" key="1">
    <source>
        <dbReference type="SAM" id="Phobius"/>
    </source>
</evidence>
<accession>V5FE53</accession>
<comment type="caution">
    <text evidence="3">The sequence shown here is derived from an EMBL/GenBank/DDBJ whole genome shotgun (WGS) entry which is preliminary data.</text>
</comment>
<dbReference type="eggNOG" id="COG0845">
    <property type="taxonomic scope" value="Bacteria"/>
</dbReference>